<comment type="caution">
    <text evidence="1">The sequence shown here is derived from an EMBL/GenBank/DDBJ whole genome shotgun (WGS) entry which is preliminary data.</text>
</comment>
<evidence type="ECO:0000313" key="2">
    <source>
        <dbReference type="Proteomes" id="UP000219897"/>
    </source>
</evidence>
<protein>
    <submittedName>
        <fullName evidence="1">Uncharacterized protein</fullName>
    </submittedName>
</protein>
<name>A0ABD6SCY2_BACTU</name>
<dbReference type="Proteomes" id="UP000219897">
    <property type="component" value="Unassembled WGS sequence"/>
</dbReference>
<dbReference type="EMBL" id="NTYF01000023">
    <property type="protein sequence ID" value="PER55782.1"/>
    <property type="molecule type" value="Genomic_DNA"/>
</dbReference>
<dbReference type="RefSeq" id="WP_098317119.1">
    <property type="nucleotide sequence ID" value="NZ_NTYF01000023.1"/>
</dbReference>
<evidence type="ECO:0000313" key="1">
    <source>
        <dbReference type="EMBL" id="PER55782.1"/>
    </source>
</evidence>
<organism evidence="1 2">
    <name type="scientific">Bacillus thuringiensis</name>
    <dbReference type="NCBI Taxonomy" id="1428"/>
    <lineage>
        <taxon>Bacteria</taxon>
        <taxon>Bacillati</taxon>
        <taxon>Bacillota</taxon>
        <taxon>Bacilli</taxon>
        <taxon>Bacillales</taxon>
        <taxon>Bacillaceae</taxon>
        <taxon>Bacillus</taxon>
        <taxon>Bacillus cereus group</taxon>
    </lineage>
</organism>
<dbReference type="AlphaFoldDB" id="A0ABD6SCY2"/>
<sequence>MKVIVGQLVMDLFQVGKTYEVGTQSKDGQFDIYNQCQVKEKVSGRILLEVYEKNDEEVIGVEWVDWETVRTVKEV</sequence>
<proteinExistence type="predicted"/>
<accession>A0ABD6SCY2</accession>
<gene>
    <name evidence="1" type="ORF">CN495_08500</name>
</gene>
<reference evidence="1 2" key="1">
    <citation type="submission" date="2017-09" db="EMBL/GenBank/DDBJ databases">
        <title>Large-scale bioinformatics analysis of Bacillus genomes uncovers conserved roles of natural products in bacterial physiology.</title>
        <authorList>
            <consortium name="Agbiome Team Llc"/>
            <person name="Bleich R.M."/>
            <person name="Kirk G.J."/>
            <person name="Santa Maria K.C."/>
            <person name="Allen S.E."/>
            <person name="Farag S."/>
            <person name="Shank E.A."/>
            <person name="Bowers A."/>
        </authorList>
    </citation>
    <scope>NUCLEOTIDE SEQUENCE [LARGE SCALE GENOMIC DNA]</scope>
    <source>
        <strain evidence="1 2">AFS005140</strain>
    </source>
</reference>